<evidence type="ECO:0000256" key="1">
    <source>
        <dbReference type="SAM" id="MobiDB-lite"/>
    </source>
</evidence>
<accession>A0A2H3DD80</accession>
<proteinExistence type="predicted"/>
<protein>
    <submittedName>
        <fullName evidence="2">Uncharacterized protein</fullName>
    </submittedName>
</protein>
<dbReference type="EMBL" id="KZ293671">
    <property type="protein sequence ID" value="PBK88828.1"/>
    <property type="molecule type" value="Genomic_DNA"/>
</dbReference>
<name>A0A2H3DD80_ARMGA</name>
<gene>
    <name evidence="2" type="ORF">ARMGADRAFT_1033805</name>
</gene>
<organism evidence="2 3">
    <name type="scientific">Armillaria gallica</name>
    <name type="common">Bulbous honey fungus</name>
    <name type="synonym">Armillaria bulbosa</name>
    <dbReference type="NCBI Taxonomy" id="47427"/>
    <lineage>
        <taxon>Eukaryota</taxon>
        <taxon>Fungi</taxon>
        <taxon>Dikarya</taxon>
        <taxon>Basidiomycota</taxon>
        <taxon>Agaricomycotina</taxon>
        <taxon>Agaricomycetes</taxon>
        <taxon>Agaricomycetidae</taxon>
        <taxon>Agaricales</taxon>
        <taxon>Marasmiineae</taxon>
        <taxon>Physalacriaceae</taxon>
        <taxon>Armillaria</taxon>
    </lineage>
</organism>
<feature type="compositionally biased region" description="Basic and acidic residues" evidence="1">
    <location>
        <begin position="277"/>
        <end position="286"/>
    </location>
</feature>
<dbReference type="Proteomes" id="UP000217790">
    <property type="component" value="Unassembled WGS sequence"/>
</dbReference>
<evidence type="ECO:0000313" key="3">
    <source>
        <dbReference type="Proteomes" id="UP000217790"/>
    </source>
</evidence>
<evidence type="ECO:0000313" key="2">
    <source>
        <dbReference type="EMBL" id="PBK88828.1"/>
    </source>
</evidence>
<dbReference type="AlphaFoldDB" id="A0A2H3DD80"/>
<reference evidence="3" key="1">
    <citation type="journal article" date="2017" name="Nat. Ecol. Evol.">
        <title>Genome expansion and lineage-specific genetic innovations in the forest pathogenic fungi Armillaria.</title>
        <authorList>
            <person name="Sipos G."/>
            <person name="Prasanna A.N."/>
            <person name="Walter M.C."/>
            <person name="O'Connor E."/>
            <person name="Balint B."/>
            <person name="Krizsan K."/>
            <person name="Kiss B."/>
            <person name="Hess J."/>
            <person name="Varga T."/>
            <person name="Slot J."/>
            <person name="Riley R."/>
            <person name="Boka B."/>
            <person name="Rigling D."/>
            <person name="Barry K."/>
            <person name="Lee J."/>
            <person name="Mihaltcheva S."/>
            <person name="LaButti K."/>
            <person name="Lipzen A."/>
            <person name="Waldron R."/>
            <person name="Moloney N.M."/>
            <person name="Sperisen C."/>
            <person name="Kredics L."/>
            <person name="Vagvoelgyi C."/>
            <person name="Patrignani A."/>
            <person name="Fitzpatrick D."/>
            <person name="Nagy I."/>
            <person name="Doyle S."/>
            <person name="Anderson J.B."/>
            <person name="Grigoriev I.V."/>
            <person name="Gueldener U."/>
            <person name="Muensterkoetter M."/>
            <person name="Nagy L.G."/>
        </authorList>
    </citation>
    <scope>NUCLEOTIDE SEQUENCE [LARGE SCALE GENOMIC DNA]</scope>
    <source>
        <strain evidence="3">Ar21-2</strain>
    </source>
</reference>
<sequence length="286" mass="32188">MPSWFSVKGVKFIMQLALSAVINIFVAKPTFYVRHSVGRQPFFGDGSRQKLRGRRGKAVLEEALRRFGVQVWWSGACTLMISSTGWHRLQNLDEINHYTIKGFNTTGSMVFAAELASRIIDSDAWVYRADRDTETFNINKYDRVILISDASTFRIQGCIHRAVSDRMEATRGQQAFVVPSPTAPRAKNMSCVSSDRLSWYCAIWLSAFEPLLKRDMGFILDIGARIMPWKETAWKEMPTAFYPPKDLDCEHVAPIPRDVSGRRTPSIDLHGGAAANGEERGPARGP</sequence>
<dbReference type="InParanoid" id="A0A2H3DD80"/>
<keyword evidence="3" id="KW-1185">Reference proteome</keyword>
<feature type="region of interest" description="Disordered" evidence="1">
    <location>
        <begin position="256"/>
        <end position="286"/>
    </location>
</feature>